<evidence type="ECO:0000313" key="1">
    <source>
        <dbReference type="EMBL" id="ADL53194.1"/>
    </source>
</evidence>
<dbReference type="STRING" id="573061.Clocel_3518"/>
<organism evidence="1 2">
    <name type="scientific">Clostridium cellulovorans (strain ATCC 35296 / DSM 3052 / OCM 3 / 743B)</name>
    <dbReference type="NCBI Taxonomy" id="573061"/>
    <lineage>
        <taxon>Bacteria</taxon>
        <taxon>Bacillati</taxon>
        <taxon>Bacillota</taxon>
        <taxon>Clostridia</taxon>
        <taxon>Eubacteriales</taxon>
        <taxon>Clostridiaceae</taxon>
        <taxon>Clostridium</taxon>
    </lineage>
</organism>
<dbReference type="RefSeq" id="WP_013291854.1">
    <property type="nucleotide sequence ID" value="NC_014393.1"/>
</dbReference>
<gene>
    <name evidence="1" type="ordered locus">Clocel_3518</name>
</gene>
<keyword evidence="2" id="KW-1185">Reference proteome</keyword>
<evidence type="ECO:0000313" key="2">
    <source>
        <dbReference type="Proteomes" id="UP000002730"/>
    </source>
</evidence>
<dbReference type="AlphaFoldDB" id="D9SVY3"/>
<accession>D9SVY3</accession>
<dbReference type="HOGENOM" id="CLU_2877841_0_0_9"/>
<name>D9SVY3_CLOC7</name>
<sequence>MYNVNLERDEIVYLISKLEPIVEELESLLKTCKDSSEFSKEEFEKLVKYKKRTLQKLRGAIGL</sequence>
<dbReference type="Proteomes" id="UP000002730">
    <property type="component" value="Chromosome"/>
</dbReference>
<reference evidence="1 2" key="1">
    <citation type="submission" date="2010-08" db="EMBL/GenBank/DDBJ databases">
        <title>Complete sequence of Clostridium cellulovorans 743B.</title>
        <authorList>
            <consortium name="US DOE Joint Genome Institute"/>
            <person name="Lucas S."/>
            <person name="Copeland A."/>
            <person name="Lapidus A."/>
            <person name="Cheng J.-F."/>
            <person name="Bruce D."/>
            <person name="Goodwin L."/>
            <person name="Pitluck S."/>
            <person name="Chertkov O."/>
            <person name="Detter J.C."/>
            <person name="Han C."/>
            <person name="Tapia R."/>
            <person name="Land M."/>
            <person name="Hauser L."/>
            <person name="Chang Y.-J."/>
            <person name="Jeffries C."/>
            <person name="Kyrpides N."/>
            <person name="Ivanova N."/>
            <person name="Mikhailova N."/>
            <person name="Hemme C.L."/>
            <person name="Woyke T."/>
        </authorList>
    </citation>
    <scope>NUCLEOTIDE SEQUENCE [LARGE SCALE GENOMIC DNA]</scope>
    <source>
        <strain evidence="2">ATCC 35296 / DSM 3052 / OCM 3 / 743B</strain>
    </source>
</reference>
<proteinExistence type="predicted"/>
<dbReference type="KEGG" id="ccb:Clocel_3518"/>
<dbReference type="EMBL" id="CP002160">
    <property type="protein sequence ID" value="ADL53194.1"/>
    <property type="molecule type" value="Genomic_DNA"/>
</dbReference>
<protein>
    <submittedName>
        <fullName evidence="1">Uncharacterized protein</fullName>
    </submittedName>
</protein>